<dbReference type="Proteomes" id="UP001470809">
    <property type="component" value="Chromosome"/>
</dbReference>
<dbReference type="PROSITE" id="PS51296">
    <property type="entry name" value="RIESKE"/>
    <property type="match status" value="1"/>
</dbReference>
<reference evidence="8 9" key="1">
    <citation type="submission" date="2024-04" db="EMBL/GenBank/DDBJ databases">
        <title>Phylogenomic analyses of a clade within the roseobacter group suggest taxonomic reassignments of species of the genera Aestuariivita, Citreicella, Loktanella, Nautella, Pelagibaca, Ruegeria, Thalassobius, Thiobacimonas and Tropicibacter, and the proposal o.</title>
        <authorList>
            <person name="Jeon C.O."/>
        </authorList>
    </citation>
    <scope>NUCLEOTIDE SEQUENCE [LARGE SCALE GENOMIC DNA]</scope>
    <source>
        <strain evidence="8 9">SS1-5</strain>
    </source>
</reference>
<accession>A0AAN0NHN4</accession>
<evidence type="ECO:0000256" key="2">
    <source>
        <dbReference type="ARBA" id="ARBA00022723"/>
    </source>
</evidence>
<evidence type="ECO:0000256" key="4">
    <source>
        <dbReference type="ARBA" id="ARBA00023014"/>
    </source>
</evidence>
<dbReference type="InterPro" id="IPR036922">
    <property type="entry name" value="Rieske_2Fe-2S_sf"/>
</dbReference>
<dbReference type="GO" id="GO:0046872">
    <property type="term" value="F:metal ion binding"/>
    <property type="evidence" value="ECO:0007669"/>
    <property type="project" value="UniProtKB-KW"/>
</dbReference>
<dbReference type="CDD" id="cd03467">
    <property type="entry name" value="Rieske"/>
    <property type="match status" value="1"/>
</dbReference>
<keyword evidence="1" id="KW-0001">2Fe-2S</keyword>
<dbReference type="InterPro" id="IPR017941">
    <property type="entry name" value="Rieske_2Fe-2S"/>
</dbReference>
<name>A0AAN0NHN4_9RHOB</name>
<organism evidence="8 9">
    <name type="scientific">Yoonia rhodophyticola</name>
    <dbReference type="NCBI Taxonomy" id="3137370"/>
    <lineage>
        <taxon>Bacteria</taxon>
        <taxon>Pseudomonadati</taxon>
        <taxon>Pseudomonadota</taxon>
        <taxon>Alphaproteobacteria</taxon>
        <taxon>Rhodobacterales</taxon>
        <taxon>Paracoccaceae</taxon>
        <taxon>Yoonia</taxon>
    </lineage>
</organism>
<proteinExistence type="inferred from homology"/>
<feature type="domain" description="Rieske" evidence="7">
    <location>
        <begin position="8"/>
        <end position="112"/>
    </location>
</feature>
<dbReference type="Pfam" id="PF00355">
    <property type="entry name" value="Rieske"/>
    <property type="match status" value="1"/>
</dbReference>
<keyword evidence="2" id="KW-0479">Metal-binding</keyword>
<reference evidence="9" key="2">
    <citation type="submission" date="2024-08" db="EMBL/GenBank/DDBJ databases">
        <title>Phylogenomic analyses of a clade within the roseobacter group suggest taxonomic reassignments of species of the genera Aestuariivita, Citreicella, Loktanella, Nautella, Pelagibaca, Ruegeria, Thalassobius, Thiobacimonas and Tropicibacter, and the proposal o.</title>
        <authorList>
            <person name="Jeon C.O."/>
        </authorList>
    </citation>
    <scope>NUCLEOTIDE SEQUENCE [LARGE SCALE GENOMIC DNA]</scope>
    <source>
        <strain evidence="9">SS1-5</strain>
    </source>
</reference>
<protein>
    <submittedName>
        <fullName evidence="8">Rieske (2Fe-2S) protein</fullName>
    </submittedName>
</protein>
<dbReference type="EMBL" id="CP151767">
    <property type="protein sequence ID" value="WZU66317.1"/>
    <property type="molecule type" value="Genomic_DNA"/>
</dbReference>
<dbReference type="PANTHER" id="PTHR21496">
    <property type="entry name" value="FERREDOXIN-RELATED"/>
    <property type="match status" value="1"/>
</dbReference>
<gene>
    <name evidence="8" type="ORF">AABB31_14775</name>
</gene>
<comment type="similarity">
    <text evidence="6">Belongs to the bacterial ring-hydroxylating dioxygenase ferredoxin component family.</text>
</comment>
<evidence type="ECO:0000256" key="5">
    <source>
        <dbReference type="ARBA" id="ARBA00034078"/>
    </source>
</evidence>
<evidence type="ECO:0000256" key="1">
    <source>
        <dbReference type="ARBA" id="ARBA00022714"/>
    </source>
</evidence>
<comment type="cofactor">
    <cofactor evidence="5">
        <name>[2Fe-2S] cluster</name>
        <dbReference type="ChEBI" id="CHEBI:190135"/>
    </cofactor>
</comment>
<evidence type="ECO:0000256" key="3">
    <source>
        <dbReference type="ARBA" id="ARBA00023004"/>
    </source>
</evidence>
<evidence type="ECO:0000259" key="7">
    <source>
        <dbReference type="PROSITE" id="PS51296"/>
    </source>
</evidence>
<keyword evidence="4" id="KW-0411">Iron-sulfur</keyword>
<dbReference type="PANTHER" id="PTHR21496:SF0">
    <property type="entry name" value="RIESKE DOMAIN-CONTAINING PROTEIN"/>
    <property type="match status" value="1"/>
</dbReference>
<dbReference type="AlphaFoldDB" id="A0AAN0NHN4"/>
<evidence type="ECO:0000313" key="8">
    <source>
        <dbReference type="EMBL" id="WZU66317.1"/>
    </source>
</evidence>
<dbReference type="GO" id="GO:0051537">
    <property type="term" value="F:2 iron, 2 sulfur cluster binding"/>
    <property type="evidence" value="ECO:0007669"/>
    <property type="project" value="UniProtKB-KW"/>
</dbReference>
<dbReference type="SUPFAM" id="SSF50022">
    <property type="entry name" value="ISP domain"/>
    <property type="match status" value="1"/>
</dbReference>
<keyword evidence="9" id="KW-1185">Reference proteome</keyword>
<keyword evidence="3" id="KW-0408">Iron</keyword>
<evidence type="ECO:0000313" key="9">
    <source>
        <dbReference type="Proteomes" id="UP001470809"/>
    </source>
</evidence>
<dbReference type="Gene3D" id="2.102.10.10">
    <property type="entry name" value="Rieske [2Fe-2S] iron-sulphur domain"/>
    <property type="match status" value="1"/>
</dbReference>
<sequence length="123" mass="13839">MTTDALDWISVGRIEDLPEGRVKTVTARTTSICLVHFDGQWAAMNNHCPHQKGPLGEGSIEKGVDDKCWIRCPWHGWDFDPLTGKPPAGMKTRARKCTRSTFGMARSSWGWRLSRPTRGPSRM</sequence>
<evidence type="ECO:0000256" key="6">
    <source>
        <dbReference type="ARBA" id="ARBA00038001"/>
    </source>
</evidence>